<evidence type="ECO:0000256" key="2">
    <source>
        <dbReference type="ARBA" id="ARBA00022723"/>
    </source>
</evidence>
<dbReference type="PROSITE" id="PS51007">
    <property type="entry name" value="CYTC"/>
    <property type="match status" value="1"/>
</dbReference>
<dbReference type="InterPro" id="IPR009056">
    <property type="entry name" value="Cyt_c-like_dom"/>
</dbReference>
<keyword evidence="3 4" id="KW-0408">Iron</keyword>
<dbReference type="PANTHER" id="PTHR33546">
    <property type="entry name" value="LARGE, MULTIFUNCTIONAL SECRETED PROTEIN-RELATED"/>
    <property type="match status" value="1"/>
</dbReference>
<dbReference type="Gene3D" id="1.10.760.10">
    <property type="entry name" value="Cytochrome c-like domain"/>
    <property type="match status" value="1"/>
</dbReference>
<dbReference type="InterPro" id="IPR055557">
    <property type="entry name" value="DUF7133"/>
</dbReference>
<keyword evidence="1 4" id="KW-0349">Heme</keyword>
<keyword evidence="2 4" id="KW-0479">Metal-binding</keyword>
<reference evidence="6 7" key="1">
    <citation type="submission" date="2023-03" db="EMBL/GenBank/DDBJ databases">
        <title>Paludisphaera mucosa sp. nov. a novel planctomycete from northern fen.</title>
        <authorList>
            <person name="Ivanova A."/>
        </authorList>
    </citation>
    <scope>NUCLEOTIDE SEQUENCE [LARGE SCALE GENOMIC DNA]</scope>
    <source>
        <strain evidence="6 7">Pla2</strain>
    </source>
</reference>
<keyword evidence="7" id="KW-1185">Reference proteome</keyword>
<sequence>MSHGSFASRGVRRRTRGRRFAILLGVLWATSAVAGVEPWADPKLPVANGLRVWLDASRRPPGAEASSNADLATWADGSGERRDFVQPEPKARPRLIEVDGRSFVRFDGADDFLEAKGFEGGLREATAFLVVAPATNLGAFRGLLAGAETGRNDYTSGFTIDLGPLASTRLDAINVEGRGFQGFFNVVDSPRDLREAVTIAVRIGDGPAGSEIATTIDDRPQRPRARRVEPMRLDRLTLGSRLYSNEARPPYIQGFLHGDVAEVLLYDRALKNAEIDAVRAYLDAKHRGLTDVLRTIPEADGRRRLETVKNPPPFQMLVPGFEVVELPIDLKNVNNLKRRPDGKLFAVGYDGQIHVLSDTDGDGLENRAELFWDGRGSIVSPLDAALTPPGYSQGSGLFIPCKGKCVLVVDEDGDGRGDREIVVAKGWPELVHSVDAMGVALGPDGSLYVGTGCQKFENAYLLDASGKAHYDVGSERGTILKIAPDFKSRVIVATGVRFSVGLEFNHEGDLFATDQEGATWLPNGNPFDELLHIRAGRHYGFPPRHANHLPGVIDEPSTFDYTPQHQSTCGLTFNGVEGEPRFGPSWWAGDAIVAGYSRGKLYRTHLAKVRGEYVAKSELFASAGMLLVDACVGADGSLVVAAHSGSPDWGSGPEGRGKLFKVRYTGPDLPQPSLAWSADPHEVRVAFDRPIEPESLHDLARGVAIEYGRAVAPADRFETLRPGYAVVAQQLASPRDLLAVRSVGLAPDRRTLILTTDAQSAAVPYAVTLPGLGRTAPDADAPIAAGKPLPQRAETDLAFNLNGVEARWQAATGGPAIAVWLPHLDLAAARGLTIASAEHNHFWADLIAPGVLTLRAQLRLKDLLRPAVQPGSNVDPGLSPEKALLTIRGPRGLRVEAPGASVERKDFGDDLVAITLAYDAATDAPAPIALTCPTGTPAELEVDFHTNEDPRPRMLSPSRILLPWASLSEETAPALSREATFPPEFAGGDRRKGREVFLGAAAQCSKCHTIRGEGGKIGPDLSNLVERDFGSVFRDVAQPNAAINPDFVAYQVALADGRALTGSVRTEADRLHIGLTTGDEVVVPRSDVEEMKPAGISTMPEGLPAAIGPENLKHLLAFLLLAPPAPAPIHRDDAPPPRTRAEWEAATQGRKAPADAASKPLRITLAAGPKDHGIDEHDYPLWLDRWSELLGSAANVSARAVKDGTGLEFADQSDVIVWYSANGTWSDDQAAKLRAYLDRGGGLVVIHFGVNGGKAPDALADLLGLAWADGAKYRHGPVDLTFAPAKSPITEGFAKLHLVDESYWNLRGDAGRIEVLAAAPEEDAPRPLMWTRSQGKGRVFVSIPGHYTWTFDDPLFRLILLRAVAWTGDQPIDRLIDLATEGARLEAK</sequence>
<dbReference type="PANTHER" id="PTHR33546:SF1">
    <property type="entry name" value="LARGE, MULTIFUNCTIONAL SECRETED PROTEIN"/>
    <property type="match status" value="1"/>
</dbReference>
<evidence type="ECO:0000256" key="4">
    <source>
        <dbReference type="PROSITE-ProRule" id="PRU00433"/>
    </source>
</evidence>
<organism evidence="6 7">
    <name type="scientific">Paludisphaera mucosa</name>
    <dbReference type="NCBI Taxonomy" id="3030827"/>
    <lineage>
        <taxon>Bacteria</taxon>
        <taxon>Pseudomonadati</taxon>
        <taxon>Planctomycetota</taxon>
        <taxon>Planctomycetia</taxon>
        <taxon>Isosphaerales</taxon>
        <taxon>Isosphaeraceae</taxon>
        <taxon>Paludisphaera</taxon>
    </lineage>
</organism>
<evidence type="ECO:0000259" key="5">
    <source>
        <dbReference type="PROSITE" id="PS51007"/>
    </source>
</evidence>
<dbReference type="InterPro" id="IPR011042">
    <property type="entry name" value="6-blade_b-propeller_TolB-like"/>
</dbReference>
<evidence type="ECO:0000313" key="7">
    <source>
        <dbReference type="Proteomes" id="UP001216907"/>
    </source>
</evidence>
<evidence type="ECO:0000256" key="1">
    <source>
        <dbReference type="ARBA" id="ARBA00022617"/>
    </source>
</evidence>
<gene>
    <name evidence="6" type="ORF">PZE19_20430</name>
</gene>
<dbReference type="InterPro" id="IPR013427">
    <property type="entry name" value="Haem-bd_dom_put"/>
</dbReference>
<dbReference type="Proteomes" id="UP001216907">
    <property type="component" value="Unassembled WGS sequence"/>
</dbReference>
<dbReference type="EMBL" id="JARRAG010000002">
    <property type="protein sequence ID" value="MDG3006147.1"/>
    <property type="molecule type" value="Genomic_DNA"/>
</dbReference>
<dbReference type="NCBIfam" id="TIGR02603">
    <property type="entry name" value="CxxCH_TIGR02603"/>
    <property type="match status" value="1"/>
</dbReference>
<comment type="caution">
    <text evidence="6">The sequence shown here is derived from an EMBL/GenBank/DDBJ whole genome shotgun (WGS) entry which is preliminary data.</text>
</comment>
<protein>
    <submittedName>
        <fullName evidence="6">ThuA domain-containing protein</fullName>
    </submittedName>
</protein>
<dbReference type="SUPFAM" id="SSF52317">
    <property type="entry name" value="Class I glutamine amidotransferase-like"/>
    <property type="match status" value="1"/>
</dbReference>
<dbReference type="SUPFAM" id="SSF50952">
    <property type="entry name" value="Soluble quinoprotein glucose dehydrogenase"/>
    <property type="match status" value="1"/>
</dbReference>
<dbReference type="Gene3D" id="3.40.50.880">
    <property type="match status" value="1"/>
</dbReference>
<dbReference type="Pfam" id="PF23500">
    <property type="entry name" value="DUF7133"/>
    <property type="match status" value="1"/>
</dbReference>
<evidence type="ECO:0000256" key="3">
    <source>
        <dbReference type="ARBA" id="ARBA00023004"/>
    </source>
</evidence>
<dbReference type="InterPro" id="IPR036909">
    <property type="entry name" value="Cyt_c-like_dom_sf"/>
</dbReference>
<dbReference type="SUPFAM" id="SSF46626">
    <property type="entry name" value="Cytochrome c"/>
    <property type="match status" value="1"/>
</dbReference>
<dbReference type="InterPro" id="IPR029062">
    <property type="entry name" value="Class_I_gatase-like"/>
</dbReference>
<dbReference type="Gene3D" id="2.120.10.30">
    <property type="entry name" value="TolB, C-terminal domain"/>
    <property type="match status" value="1"/>
</dbReference>
<feature type="domain" description="Cytochrome c" evidence="5">
    <location>
        <begin position="988"/>
        <end position="1123"/>
    </location>
</feature>
<name>A0ABT6FEZ6_9BACT</name>
<accession>A0ABT6FEZ6</accession>
<dbReference type="Pfam" id="PF06283">
    <property type="entry name" value="ThuA"/>
    <property type="match status" value="1"/>
</dbReference>
<proteinExistence type="predicted"/>
<dbReference type="InterPro" id="IPR029010">
    <property type="entry name" value="ThuA-like"/>
</dbReference>
<dbReference type="InterPro" id="IPR011041">
    <property type="entry name" value="Quinoprot_gluc/sorb_DH_b-prop"/>
</dbReference>
<evidence type="ECO:0000313" key="6">
    <source>
        <dbReference type="EMBL" id="MDG3006147.1"/>
    </source>
</evidence>
<dbReference type="RefSeq" id="WP_277862448.1">
    <property type="nucleotide sequence ID" value="NZ_JARRAG010000002.1"/>
</dbReference>